<name>A0ACA9JZY2_9GLOM</name>
<gene>
    <name evidence="1" type="ORF">SCALOS_LOCUS832</name>
</gene>
<sequence length="81" mass="8971">MKKASRVKVSLVSSPHFKDDYDDDAVYNIDDYGHDEDTITSHDENTITSHDEDTIISYDNSASTLVESEISESVATNSADL</sequence>
<protein>
    <submittedName>
        <fullName evidence="1">10975_t:CDS:1</fullName>
    </submittedName>
</protein>
<proteinExistence type="predicted"/>
<dbReference type="Proteomes" id="UP000789860">
    <property type="component" value="Unassembled WGS sequence"/>
</dbReference>
<keyword evidence="2" id="KW-1185">Reference proteome</keyword>
<dbReference type="EMBL" id="CAJVPM010000431">
    <property type="protein sequence ID" value="CAG8444351.1"/>
    <property type="molecule type" value="Genomic_DNA"/>
</dbReference>
<evidence type="ECO:0000313" key="1">
    <source>
        <dbReference type="EMBL" id="CAG8444351.1"/>
    </source>
</evidence>
<accession>A0ACA9JZY2</accession>
<reference evidence="1" key="1">
    <citation type="submission" date="2021-06" db="EMBL/GenBank/DDBJ databases">
        <authorList>
            <person name="Kallberg Y."/>
            <person name="Tangrot J."/>
            <person name="Rosling A."/>
        </authorList>
    </citation>
    <scope>NUCLEOTIDE SEQUENCE</scope>
    <source>
        <strain evidence="1">AU212A</strain>
    </source>
</reference>
<comment type="caution">
    <text evidence="1">The sequence shown here is derived from an EMBL/GenBank/DDBJ whole genome shotgun (WGS) entry which is preliminary data.</text>
</comment>
<evidence type="ECO:0000313" key="2">
    <source>
        <dbReference type="Proteomes" id="UP000789860"/>
    </source>
</evidence>
<organism evidence="1 2">
    <name type="scientific">Scutellospora calospora</name>
    <dbReference type="NCBI Taxonomy" id="85575"/>
    <lineage>
        <taxon>Eukaryota</taxon>
        <taxon>Fungi</taxon>
        <taxon>Fungi incertae sedis</taxon>
        <taxon>Mucoromycota</taxon>
        <taxon>Glomeromycotina</taxon>
        <taxon>Glomeromycetes</taxon>
        <taxon>Diversisporales</taxon>
        <taxon>Gigasporaceae</taxon>
        <taxon>Scutellospora</taxon>
    </lineage>
</organism>